<dbReference type="InterPro" id="IPR036188">
    <property type="entry name" value="FAD/NAD-bd_sf"/>
</dbReference>
<evidence type="ECO:0000313" key="9">
    <source>
        <dbReference type="EMBL" id="OAA51459.1"/>
    </source>
</evidence>
<evidence type="ECO:0000256" key="5">
    <source>
        <dbReference type="ARBA" id="ARBA00022857"/>
    </source>
</evidence>
<feature type="domain" description="FAD/NAD(P)-binding" evidence="8">
    <location>
        <begin position="29"/>
        <end position="250"/>
    </location>
</feature>
<keyword evidence="10" id="KW-1185">Reference proteome</keyword>
<keyword evidence="7" id="KW-0503">Monooxygenase</keyword>
<evidence type="ECO:0000256" key="1">
    <source>
        <dbReference type="ARBA" id="ARBA00001974"/>
    </source>
</evidence>
<evidence type="ECO:0000313" key="10">
    <source>
        <dbReference type="Proteomes" id="UP000243498"/>
    </source>
</evidence>
<accession>A0A167KAQ5</accession>
<proteinExistence type="inferred from homology"/>
<dbReference type="Gene3D" id="3.50.50.60">
    <property type="entry name" value="FAD/NAD(P)-binding domain"/>
    <property type="match status" value="2"/>
</dbReference>
<dbReference type="Proteomes" id="UP000243498">
    <property type="component" value="Unassembled WGS sequence"/>
</dbReference>
<reference evidence="9 10" key="1">
    <citation type="journal article" date="2016" name="Genome Biol. Evol.">
        <title>Divergent and convergent evolution of fungal pathogenicity.</title>
        <authorList>
            <person name="Shang Y."/>
            <person name="Xiao G."/>
            <person name="Zheng P."/>
            <person name="Cen K."/>
            <person name="Zhan S."/>
            <person name="Wang C."/>
        </authorList>
    </citation>
    <scope>NUCLEOTIDE SEQUENCE [LARGE SCALE GENOMIC DNA]</scope>
    <source>
        <strain evidence="9 10">RCEF 4871</strain>
    </source>
</reference>
<evidence type="ECO:0000256" key="6">
    <source>
        <dbReference type="ARBA" id="ARBA00023002"/>
    </source>
</evidence>
<keyword evidence="5" id="KW-0521">NADP</keyword>
<evidence type="ECO:0000256" key="2">
    <source>
        <dbReference type="ARBA" id="ARBA00010139"/>
    </source>
</evidence>
<gene>
    <name evidence="9" type="ORF">NOR_00052</name>
</gene>
<dbReference type="AlphaFoldDB" id="A0A167KAQ5"/>
<organism evidence="9 10">
    <name type="scientific">Metarhizium rileyi (strain RCEF 4871)</name>
    <name type="common">Nomuraea rileyi</name>
    <dbReference type="NCBI Taxonomy" id="1649241"/>
    <lineage>
        <taxon>Eukaryota</taxon>
        <taxon>Fungi</taxon>
        <taxon>Dikarya</taxon>
        <taxon>Ascomycota</taxon>
        <taxon>Pezizomycotina</taxon>
        <taxon>Sordariomycetes</taxon>
        <taxon>Hypocreomycetidae</taxon>
        <taxon>Hypocreales</taxon>
        <taxon>Clavicipitaceae</taxon>
        <taxon>Metarhizium</taxon>
    </lineage>
</organism>
<dbReference type="InterPro" id="IPR050775">
    <property type="entry name" value="FAD-binding_Monooxygenases"/>
</dbReference>
<dbReference type="OrthoDB" id="66881at2759"/>
<evidence type="ECO:0000256" key="3">
    <source>
        <dbReference type="ARBA" id="ARBA00022630"/>
    </source>
</evidence>
<sequence>MYTMLACSRAPSAFSVLTPAPAMSQISVDVVVVGAGFGGCLALQHIRQRGMSVKLIEAQGDFGGVWQLNRYPGARVDSEMPSYQLTSPDIFHDFYFKQLYPTADDLRDYFAHVDRKWHLRKDTIFEHRVIRADYDDADKTWRLTTDRGLNVTSRFAVFAVGTTITPYVPDFPNLSAFQGPIIHPSSWPERLDLSGKKKKKIGIIGQGSSGIQIFEQLAGQGHDVTVFVRTPPIAVPLRNRHISREEDEEIKAANEAYFARCKYGDEAGYPYIPYPKTLLHESPAECQAHMEKLWKHGGVGIVACNYVDVMMDVKANKVFYDFWADKTRVRMKDESKRRILAPSRPVQPPGTKRWTTEEKYYELMDGPNVTLVDLLQTPIRGFASSGIVTSDMEGLGGERLHELDVVVMATGYDSLTGSLHELNITDKHGKTLRDKWQSGVRTYLGMMVPGMPNAFILYGPQAPTSLANGPTLLEMQVEWINKLLDRMKDDDVACVEPTEDEADKWNEKLWSTFNLFLHSKWPSWWVGANVPGKRREPLIWFGGTKAWSAECEEALRDWAPFHVE</sequence>
<evidence type="ECO:0000256" key="7">
    <source>
        <dbReference type="ARBA" id="ARBA00023033"/>
    </source>
</evidence>
<dbReference type="GO" id="GO:0004497">
    <property type="term" value="F:monooxygenase activity"/>
    <property type="evidence" value="ECO:0007669"/>
    <property type="project" value="UniProtKB-KW"/>
</dbReference>
<evidence type="ECO:0000259" key="8">
    <source>
        <dbReference type="Pfam" id="PF07992"/>
    </source>
</evidence>
<dbReference type="OMA" id="VFIRTPC"/>
<dbReference type="PANTHER" id="PTHR43098">
    <property type="entry name" value="L-ORNITHINE N(5)-MONOOXYGENASE-RELATED"/>
    <property type="match status" value="1"/>
</dbReference>
<keyword evidence="6" id="KW-0560">Oxidoreductase</keyword>
<dbReference type="Pfam" id="PF07992">
    <property type="entry name" value="Pyr_redox_2"/>
    <property type="match status" value="1"/>
</dbReference>
<dbReference type="PRINTS" id="PR00411">
    <property type="entry name" value="PNDRDTASEI"/>
</dbReference>
<dbReference type="Gene3D" id="3.40.50.720">
    <property type="entry name" value="NAD(P)-binding Rossmann-like Domain"/>
    <property type="match status" value="1"/>
</dbReference>
<dbReference type="PANTHER" id="PTHR43098:SF3">
    <property type="entry name" value="L-ORNITHINE N(5)-MONOOXYGENASE-RELATED"/>
    <property type="match status" value="1"/>
</dbReference>
<comment type="similarity">
    <text evidence="2">Belongs to the FAD-binding monooxygenase family.</text>
</comment>
<keyword evidence="3" id="KW-0285">Flavoprotein</keyword>
<comment type="cofactor">
    <cofactor evidence="1">
        <name>FAD</name>
        <dbReference type="ChEBI" id="CHEBI:57692"/>
    </cofactor>
</comment>
<protein>
    <submittedName>
        <fullName evidence="9">Flavin monooxygenase-like protein</fullName>
    </submittedName>
</protein>
<keyword evidence="4" id="KW-0274">FAD</keyword>
<dbReference type="STRING" id="1081105.A0A167KAQ5"/>
<dbReference type="InterPro" id="IPR023753">
    <property type="entry name" value="FAD/NAD-binding_dom"/>
</dbReference>
<comment type="caution">
    <text evidence="9">The sequence shown here is derived from an EMBL/GenBank/DDBJ whole genome shotgun (WGS) entry which is preliminary data.</text>
</comment>
<evidence type="ECO:0000256" key="4">
    <source>
        <dbReference type="ARBA" id="ARBA00022827"/>
    </source>
</evidence>
<name>A0A167KAQ5_METRR</name>
<dbReference type="SUPFAM" id="SSF51905">
    <property type="entry name" value="FAD/NAD(P)-binding domain"/>
    <property type="match status" value="1"/>
</dbReference>
<dbReference type="EMBL" id="AZHC01000001">
    <property type="protein sequence ID" value="OAA51459.1"/>
    <property type="molecule type" value="Genomic_DNA"/>
</dbReference>